<comment type="similarity">
    <text evidence="1 6">Belongs to the clathrin heavy chain family.</text>
</comment>
<feature type="repeat" description="CHCR" evidence="7">
    <location>
        <begin position="991"/>
        <end position="1136"/>
    </location>
</feature>
<accession>A0A9D4YYG0</accession>
<dbReference type="GO" id="GO:0030132">
    <property type="term" value="C:clathrin coat of coated pit"/>
    <property type="evidence" value="ECO:0007669"/>
    <property type="project" value="InterPro"/>
</dbReference>
<dbReference type="FunFam" id="1.25.40.10:FF:000002">
    <property type="entry name" value="Clathrin heavy chain"/>
    <property type="match status" value="1"/>
</dbReference>
<feature type="repeat" description="CHCR" evidence="7">
    <location>
        <begin position="1140"/>
        <end position="1281"/>
    </location>
</feature>
<dbReference type="GO" id="GO:0006886">
    <property type="term" value="P:intracellular protein transport"/>
    <property type="evidence" value="ECO:0007669"/>
    <property type="project" value="UniProtKB-UniRule"/>
</dbReference>
<feature type="repeat" description="CHCR" evidence="7">
    <location>
        <begin position="845"/>
        <end position="984"/>
    </location>
</feature>
<dbReference type="InterPro" id="IPR000547">
    <property type="entry name" value="Clathrin_H-chain/VPS_repeat"/>
</dbReference>
<reference evidence="10" key="2">
    <citation type="submission" date="2020-11" db="EMBL/GenBank/DDBJ databases">
        <authorList>
            <person name="Cecchin M."/>
            <person name="Marcolungo L."/>
            <person name="Rossato M."/>
            <person name="Girolomoni L."/>
            <person name="Cosentino E."/>
            <person name="Cuine S."/>
            <person name="Li-Beisson Y."/>
            <person name="Delledonne M."/>
            <person name="Ballottari M."/>
        </authorList>
    </citation>
    <scope>NUCLEOTIDE SEQUENCE</scope>
    <source>
        <strain evidence="10">211/11P</strain>
        <tissue evidence="10">Whole cell</tissue>
    </source>
</reference>
<comment type="function">
    <text evidence="6">Clathrin is the major protein of the polyhedral coat of coated pits and vesicles.</text>
</comment>
<dbReference type="PROSITE" id="PS50236">
    <property type="entry name" value="CHCR"/>
    <property type="match status" value="7"/>
</dbReference>
<reference evidence="10" key="1">
    <citation type="journal article" date="2019" name="Plant J.">
        <title>Chlorella vulgaris genome assembly and annotation reveals the molecular basis for metabolic acclimation to high light conditions.</title>
        <authorList>
            <person name="Cecchin M."/>
            <person name="Marcolungo L."/>
            <person name="Rossato M."/>
            <person name="Girolomoni L."/>
            <person name="Cosentino E."/>
            <person name="Cuine S."/>
            <person name="Li-Beisson Y."/>
            <person name="Delledonne M."/>
            <person name="Ballottari M."/>
        </authorList>
    </citation>
    <scope>NUCLEOTIDE SEQUENCE</scope>
    <source>
        <strain evidence="10">211/11P</strain>
    </source>
</reference>
<dbReference type="GO" id="GO:0032051">
    <property type="term" value="F:clathrin light chain binding"/>
    <property type="evidence" value="ECO:0007669"/>
    <property type="project" value="InterPro"/>
</dbReference>
<comment type="subcellular location">
    <subcellularLocation>
        <location evidence="6">Cytoplasmic vesicle membrane</location>
        <topology evidence="6">Peripheral membrane protein</topology>
        <orientation evidence="6">Cytoplasmic side</orientation>
    </subcellularLocation>
    <subcellularLocation>
        <location evidence="6">Membrane</location>
        <location evidence="6">Coated pit</location>
        <topology evidence="6">Peripheral membrane protein</topology>
        <orientation evidence="6">Cytoplasmic side</orientation>
    </subcellularLocation>
</comment>
<dbReference type="OrthoDB" id="2113814at2759"/>
<feature type="repeat" description="CHCR" evidence="7">
    <location>
        <begin position="549"/>
        <end position="695"/>
    </location>
</feature>
<dbReference type="PIRSF" id="PIRSF002290">
    <property type="entry name" value="Clathrin_H_chain"/>
    <property type="match status" value="1"/>
</dbReference>
<dbReference type="InterPro" id="IPR055358">
    <property type="entry name" value="CHCR"/>
</dbReference>
<dbReference type="PANTHER" id="PTHR10292">
    <property type="entry name" value="CLATHRIN HEAVY CHAIN RELATED"/>
    <property type="match status" value="1"/>
</dbReference>
<dbReference type="GO" id="GO:0006898">
    <property type="term" value="P:receptor-mediated endocytosis"/>
    <property type="evidence" value="ECO:0007669"/>
    <property type="project" value="TreeGrafter"/>
</dbReference>
<name>A0A9D4YYG0_CHLVU</name>
<dbReference type="SUPFAM" id="SSF48371">
    <property type="entry name" value="ARM repeat"/>
    <property type="match status" value="6"/>
</dbReference>
<keyword evidence="8" id="KW-0175">Coiled coil</keyword>
<dbReference type="GO" id="GO:0009507">
    <property type="term" value="C:chloroplast"/>
    <property type="evidence" value="ECO:0007669"/>
    <property type="project" value="TreeGrafter"/>
</dbReference>
<keyword evidence="11" id="KW-1185">Reference proteome</keyword>
<dbReference type="Pfam" id="PF13838">
    <property type="entry name" value="Clathrin_H_link"/>
    <property type="match status" value="1"/>
</dbReference>
<dbReference type="GO" id="GO:0005198">
    <property type="term" value="F:structural molecule activity"/>
    <property type="evidence" value="ECO:0007669"/>
    <property type="project" value="InterPro"/>
</dbReference>
<feature type="coiled-coil region" evidence="8">
    <location>
        <begin position="1615"/>
        <end position="1650"/>
    </location>
</feature>
<evidence type="ECO:0000313" key="10">
    <source>
        <dbReference type="EMBL" id="KAI3432267.1"/>
    </source>
</evidence>
<dbReference type="GO" id="GO:0071439">
    <property type="term" value="C:clathrin complex"/>
    <property type="evidence" value="ECO:0007669"/>
    <property type="project" value="InterPro"/>
</dbReference>
<evidence type="ECO:0000256" key="7">
    <source>
        <dbReference type="PROSITE-ProRule" id="PRU01006"/>
    </source>
</evidence>
<dbReference type="FunFam" id="1.25.40.730:FF:000002">
    <property type="entry name" value="Clathrin heavy chain"/>
    <property type="match status" value="1"/>
</dbReference>
<evidence type="ECO:0000256" key="4">
    <source>
        <dbReference type="ARBA" id="ARBA00023176"/>
    </source>
</evidence>
<protein>
    <recommendedName>
        <fullName evidence="6">Clathrin heavy chain</fullName>
    </recommendedName>
</protein>
<feature type="domain" description="Clathrin heavy chain linker core motif" evidence="9">
    <location>
        <begin position="342"/>
        <end position="365"/>
    </location>
</feature>
<comment type="caution">
    <text evidence="10">The sequence shown here is derived from an EMBL/GenBank/DDBJ whole genome shotgun (WGS) entry which is preliminary data.</text>
</comment>
<feature type="repeat" description="CHCR" evidence="7">
    <location>
        <begin position="1286"/>
        <end position="1432"/>
    </location>
</feature>
<dbReference type="InterPro" id="IPR016024">
    <property type="entry name" value="ARM-type_fold"/>
</dbReference>
<dbReference type="Pfam" id="PF00637">
    <property type="entry name" value="Clathrin"/>
    <property type="match status" value="7"/>
</dbReference>
<dbReference type="EMBL" id="SIDB01000005">
    <property type="protein sequence ID" value="KAI3432267.1"/>
    <property type="molecule type" value="Genomic_DNA"/>
</dbReference>
<evidence type="ECO:0000256" key="5">
    <source>
        <dbReference type="ARBA" id="ARBA00023329"/>
    </source>
</evidence>
<evidence type="ECO:0000256" key="2">
    <source>
        <dbReference type="ARBA" id="ARBA00022737"/>
    </source>
</evidence>
<evidence type="ECO:0000256" key="8">
    <source>
        <dbReference type="SAM" id="Coils"/>
    </source>
</evidence>
<keyword evidence="3 6" id="KW-0472">Membrane</keyword>
<evidence type="ECO:0000256" key="6">
    <source>
        <dbReference type="PIRNR" id="PIRNR002290"/>
    </source>
</evidence>
<dbReference type="InterPro" id="IPR011990">
    <property type="entry name" value="TPR-like_helical_dom_sf"/>
</dbReference>
<dbReference type="GO" id="GO:0030130">
    <property type="term" value="C:clathrin coat of trans-Golgi network vesicle"/>
    <property type="evidence" value="ECO:0007669"/>
    <property type="project" value="InterPro"/>
</dbReference>
<dbReference type="InterPro" id="IPR016341">
    <property type="entry name" value="Clathrin_heavy_chain"/>
</dbReference>
<dbReference type="Pfam" id="PF09268">
    <property type="entry name" value="Clathrin-link"/>
    <property type="match status" value="1"/>
</dbReference>
<sequence length="1680" mass="187631">MAAPPIGLKEVLNLLDTGVQQSAITFTNVTMESDKHICVRETGDQSQLVIIDTANPGAPEKRPIKADSAIMNPVSKVIALKASVPGVEGDNLQIFNLATKAKLKSMQFPQAVVFWKWISASKLGLVTATSVYHWDVESATAGEPVKLFDRAANLEQTQIISYRADPSEKWCVLVGIAPGAPERPQLVKGYMQLYSVDQSRSQALEAHAAAFTTLTLGGKAAPVISFAQKTLAPGGGAVVSKLHVIELGLPGQTSLKKSAELFFPPEFADDFPVSMQISDKYGLVYVITKLGLLFVYDLETATAVYRTRISADPIFLAAPAPEKGGFTAINRRGQVLLGTVNEDALVPFVSQQLQNLDLAMAIAKRGNLPGAEGLVVQQFQRLYAGGQYKEAAELAADSPQGALRTKETIESFKRVPAQPGQTSPLLVYFGTILTKSRLNPLESVELGSLVMSQNKKQLLDNWWKEGKLSASEELGDLFKGAADWDTAQAIYQQSGASGKVVEALAAKGDFEQLAQYTRSSGASPDYLFLLQRLMIDNPDAAVNLAKMVAKQPGPPLDLNSMADLFLQRNMVREATAFLLEVLQDDAPANGMLQTKLLEINLITNPQVADAILAAGTLTHYDRPRVAQLCEKAGLYMRALQHYTDLPDIKRVVVNTHAIEPQALVEYFGTLSAEWALDCLKVLLETNMQQNLQIVVTIAKEYTEQLTAEKIIELLEGHKSYHGLYFYLGAHLAFSENPEVHYKYIEAAAKTGQLKEVERVTRESNFYPADRVKTFLMEANLPDARPLINVCDRFDMVPDLTLYLYQKNMYRYIEGYVQKVNPQKAPQVVGALLDAEAEDSFVNNLILSVRSLIPVESLVEEVERRNKLKMLNPFLEQLVSEGSKDPQVHNALGKIIIDTNNNPEHFLTTNPYYESLIVGKFAEKRDPSLACVAYKRGQCDEALVECTNKNAMYKLQARYIVERSDSDLWLSVLGDDNKFRRQLIDQVVSTALPECKNPESVSVAVKAFMQADLQAELIELLEKIVLNNSSFSNNHNLQNLLIITAIKADKTRVKDYIHRLDNFDGPAVGEIAVGYELFEEAFEIYRKFGLKQQAIKVVLDHMEDLDRAHEFATKVDEPTVWSELANAYLEHAQVSDAIAAYLRAADTSKYSEVIAKAGESGQYEDLAKYLLMVRKKVKDPKVDTELVYAYSRTKDMGPLEEFIGSSHLANLQSVGDRCFEEGLFDAAKVIYTRIPNYGRLSSTLVRLHQFQPAVEAARKANSPRTWKEVAYACVEEGEFKLAQLCGLHIIINADDLMEVSEFYQARGHYEELIGLLESGIGLERAHMGIFTELGVLYAKYRPAKLMEHLKLFSTRLNVPQLIRVCEELELWRELTFLYIAYDEYDNALGVMVTHSPLAWEHVQFKDVAVKVKAADTLYKGISFYLEEHPDLLNDLLKVVEARVDHTRVVDIMRRAGQLPLVKDYLASVQKNNLLAVNEAVNELLVEEEDYAALRDSITTYDNFDQLALAGRLEKHELMEFRRLAAFIYKRNLKWRKAVGLAKSDKLYKDAMETAAQSGDRDIAEDLLRFFVDEQQRECFAACLYTCYDLIKPDVAMEVAWTNGLMDSLMPFLIQTLRDYTSKVDTLMNERREAQEAQKSEEEKAKEQEQTANAYLHLTSYLALPAPGGDGGQYGGAMPAQF</sequence>
<dbReference type="Proteomes" id="UP001055712">
    <property type="component" value="Unassembled WGS sequence"/>
</dbReference>
<organism evidence="10 11">
    <name type="scientific">Chlorella vulgaris</name>
    <name type="common">Green alga</name>
    <dbReference type="NCBI Taxonomy" id="3077"/>
    <lineage>
        <taxon>Eukaryota</taxon>
        <taxon>Viridiplantae</taxon>
        <taxon>Chlorophyta</taxon>
        <taxon>core chlorophytes</taxon>
        <taxon>Trebouxiophyceae</taxon>
        <taxon>Chlorellales</taxon>
        <taxon>Chlorellaceae</taxon>
        <taxon>Chlorella clade</taxon>
        <taxon>Chlorella</taxon>
    </lineage>
</organism>
<dbReference type="InterPro" id="IPR015348">
    <property type="entry name" value="Clathrin_H-chain_linker_core"/>
</dbReference>
<dbReference type="InterPro" id="IPR016025">
    <property type="entry name" value="Clathrin_H-chain_N"/>
</dbReference>
<dbReference type="Pfam" id="PF01394">
    <property type="entry name" value="Clathrin_propel"/>
    <property type="match status" value="1"/>
</dbReference>
<keyword evidence="5 6" id="KW-0968">Cytoplasmic vesicle</keyword>
<keyword evidence="4 6" id="KW-0168">Coated pit</keyword>
<dbReference type="GO" id="GO:0009506">
    <property type="term" value="C:plasmodesma"/>
    <property type="evidence" value="ECO:0007669"/>
    <property type="project" value="TreeGrafter"/>
</dbReference>
<proteinExistence type="inferred from homology"/>
<gene>
    <name evidence="10" type="ORF">D9Q98_003827</name>
</gene>
<dbReference type="Gene3D" id="1.25.40.10">
    <property type="entry name" value="Tetratricopeptide repeat domain"/>
    <property type="match status" value="3"/>
</dbReference>
<dbReference type="SUPFAM" id="SSF50989">
    <property type="entry name" value="Clathrin heavy-chain terminal domain"/>
    <property type="match status" value="1"/>
</dbReference>
<evidence type="ECO:0000256" key="1">
    <source>
        <dbReference type="ARBA" id="ARBA00009535"/>
    </source>
</evidence>
<dbReference type="SMART" id="SM00299">
    <property type="entry name" value="CLH"/>
    <property type="match status" value="7"/>
</dbReference>
<feature type="repeat" description="CHCR" evidence="7">
    <location>
        <begin position="1435"/>
        <end position="1578"/>
    </location>
</feature>
<keyword evidence="2" id="KW-0677">Repeat</keyword>
<dbReference type="FunFam" id="1.25.40.10:FF:000005">
    <property type="entry name" value="Clathrin heavy chain"/>
    <property type="match status" value="1"/>
</dbReference>
<feature type="repeat" description="CHCR" evidence="7">
    <location>
        <begin position="698"/>
        <end position="840"/>
    </location>
</feature>
<dbReference type="PANTHER" id="PTHR10292:SF1">
    <property type="entry name" value="CLATHRIN HEAVY CHAIN"/>
    <property type="match status" value="1"/>
</dbReference>
<dbReference type="InterPro" id="IPR022365">
    <property type="entry name" value="Clathrin_H-chain_propeller_rpt"/>
</dbReference>
<dbReference type="FunFam" id="1.25.40.10:FF:000001">
    <property type="entry name" value="Clathrin heavy chain"/>
    <property type="match status" value="1"/>
</dbReference>
<dbReference type="Gene3D" id="1.25.40.730">
    <property type="match status" value="1"/>
</dbReference>
<evidence type="ECO:0000259" key="9">
    <source>
        <dbReference type="Pfam" id="PF09268"/>
    </source>
</evidence>
<evidence type="ECO:0000256" key="3">
    <source>
        <dbReference type="ARBA" id="ARBA00023136"/>
    </source>
</evidence>
<evidence type="ECO:0000313" key="11">
    <source>
        <dbReference type="Proteomes" id="UP001055712"/>
    </source>
</evidence>
<dbReference type="Gene3D" id="2.130.10.110">
    <property type="entry name" value="Clathrin heavy-chain terminal domain"/>
    <property type="match status" value="1"/>
</dbReference>